<evidence type="ECO:0000313" key="1">
    <source>
        <dbReference type="EMBL" id="GBN75675.1"/>
    </source>
</evidence>
<protein>
    <submittedName>
        <fullName evidence="1">Uncharacterized protein</fullName>
    </submittedName>
</protein>
<proteinExistence type="predicted"/>
<reference evidence="1 2" key="1">
    <citation type="journal article" date="2019" name="Sci. Rep.">
        <title>Orb-weaving spider Araneus ventricosus genome elucidates the spidroin gene catalogue.</title>
        <authorList>
            <person name="Kono N."/>
            <person name="Nakamura H."/>
            <person name="Ohtoshi R."/>
            <person name="Moran D.A.P."/>
            <person name="Shinohara A."/>
            <person name="Yoshida Y."/>
            <person name="Fujiwara M."/>
            <person name="Mori M."/>
            <person name="Tomita M."/>
            <person name="Arakawa K."/>
        </authorList>
    </citation>
    <scope>NUCLEOTIDE SEQUENCE [LARGE SCALE GENOMIC DNA]</scope>
</reference>
<organism evidence="1 2">
    <name type="scientific">Araneus ventricosus</name>
    <name type="common">Orbweaver spider</name>
    <name type="synonym">Epeira ventricosa</name>
    <dbReference type="NCBI Taxonomy" id="182803"/>
    <lineage>
        <taxon>Eukaryota</taxon>
        <taxon>Metazoa</taxon>
        <taxon>Ecdysozoa</taxon>
        <taxon>Arthropoda</taxon>
        <taxon>Chelicerata</taxon>
        <taxon>Arachnida</taxon>
        <taxon>Araneae</taxon>
        <taxon>Araneomorphae</taxon>
        <taxon>Entelegynae</taxon>
        <taxon>Araneoidea</taxon>
        <taxon>Araneidae</taxon>
        <taxon>Araneus</taxon>
    </lineage>
</organism>
<dbReference type="AlphaFoldDB" id="A0A4Y2RL94"/>
<sequence length="128" mass="14383">MNQDANSLFNRPYGSEFNANQCPSSYSCIFCVKGPIKTESSHVLPYQFKPPSNYYHGTYPLTVQVPEALPSINTDMFSEIHKFSENENDTIEGAYSTNKPSQNEIDMNQGLRPSAPNMLKVISILIKN</sequence>
<keyword evidence="2" id="KW-1185">Reference proteome</keyword>
<name>A0A4Y2RL94_ARAVE</name>
<accession>A0A4Y2RL94</accession>
<dbReference type="EMBL" id="BGPR01017279">
    <property type="protein sequence ID" value="GBN75675.1"/>
    <property type="molecule type" value="Genomic_DNA"/>
</dbReference>
<comment type="caution">
    <text evidence="1">The sequence shown here is derived from an EMBL/GenBank/DDBJ whole genome shotgun (WGS) entry which is preliminary data.</text>
</comment>
<dbReference type="Proteomes" id="UP000499080">
    <property type="component" value="Unassembled WGS sequence"/>
</dbReference>
<gene>
    <name evidence="1" type="ORF">AVEN_26695_1</name>
</gene>
<evidence type="ECO:0000313" key="2">
    <source>
        <dbReference type="Proteomes" id="UP000499080"/>
    </source>
</evidence>